<dbReference type="SMART" id="SM00065">
    <property type="entry name" value="GAF"/>
    <property type="match status" value="1"/>
</dbReference>
<dbReference type="InterPro" id="IPR005467">
    <property type="entry name" value="His_kinase_dom"/>
</dbReference>
<dbReference type="InterPro" id="IPR000014">
    <property type="entry name" value="PAS"/>
</dbReference>
<keyword evidence="4" id="KW-0808">Transferase</keyword>
<dbReference type="Gene3D" id="1.10.287.130">
    <property type="match status" value="1"/>
</dbReference>
<dbReference type="Pfam" id="PF08447">
    <property type="entry name" value="PAS_3"/>
    <property type="match status" value="1"/>
</dbReference>
<dbReference type="SUPFAM" id="SSF47384">
    <property type="entry name" value="Homodimeric domain of signal transducing histidine kinase"/>
    <property type="match status" value="1"/>
</dbReference>
<evidence type="ECO:0000256" key="4">
    <source>
        <dbReference type="ARBA" id="ARBA00022679"/>
    </source>
</evidence>
<dbReference type="EMBL" id="VTWS01000001">
    <property type="protein sequence ID" value="KAA9357256.1"/>
    <property type="molecule type" value="Genomic_DNA"/>
</dbReference>
<dbReference type="Proteomes" id="UP000326344">
    <property type="component" value="Unassembled WGS sequence"/>
</dbReference>
<feature type="domain" description="Histidine kinase" evidence="8">
    <location>
        <begin position="517"/>
        <end position="745"/>
    </location>
</feature>
<dbReference type="InterPro" id="IPR035965">
    <property type="entry name" value="PAS-like_dom_sf"/>
</dbReference>
<dbReference type="Gene3D" id="3.30.450.40">
    <property type="match status" value="1"/>
</dbReference>
<dbReference type="SUPFAM" id="SSF55874">
    <property type="entry name" value="ATPase domain of HSP90 chaperone/DNA topoisomerase II/histidine kinase"/>
    <property type="match status" value="1"/>
</dbReference>
<dbReference type="GO" id="GO:0000155">
    <property type="term" value="F:phosphorelay sensor kinase activity"/>
    <property type="evidence" value="ECO:0007669"/>
    <property type="project" value="InterPro"/>
</dbReference>
<dbReference type="InterPro" id="IPR036890">
    <property type="entry name" value="HATPase_C_sf"/>
</dbReference>
<dbReference type="SMART" id="SM00388">
    <property type="entry name" value="HisKA"/>
    <property type="match status" value="1"/>
</dbReference>
<feature type="compositionally biased region" description="Polar residues" evidence="7">
    <location>
        <begin position="9"/>
        <end position="35"/>
    </location>
</feature>
<proteinExistence type="predicted"/>
<feature type="coiled-coil region" evidence="6">
    <location>
        <begin position="451"/>
        <end position="489"/>
    </location>
</feature>
<dbReference type="InterPro" id="IPR029016">
    <property type="entry name" value="GAF-like_dom_sf"/>
</dbReference>
<reference evidence="11 12" key="1">
    <citation type="submission" date="2019-09" db="EMBL/GenBank/DDBJ databases">
        <title>Genome Sequence of Larkinella sp MA1.</title>
        <authorList>
            <person name="Srinivasan S."/>
        </authorList>
    </citation>
    <scope>NUCLEOTIDE SEQUENCE [LARGE SCALE GENOMIC DNA]</scope>
    <source>
        <strain evidence="11 12">MA1</strain>
    </source>
</reference>
<dbReference type="InterPro" id="IPR000700">
    <property type="entry name" value="PAS-assoc_C"/>
</dbReference>
<accession>A0A5N1JNR4</accession>
<dbReference type="Gene3D" id="3.30.565.10">
    <property type="entry name" value="Histidine kinase-like ATPase, C-terminal domain"/>
    <property type="match status" value="1"/>
</dbReference>
<feature type="region of interest" description="Disordered" evidence="7">
    <location>
        <begin position="1"/>
        <end position="36"/>
    </location>
</feature>
<feature type="domain" description="PAC" evidence="10">
    <location>
        <begin position="239"/>
        <end position="291"/>
    </location>
</feature>
<keyword evidence="3" id="KW-0597">Phosphoprotein</keyword>
<dbReference type="SMART" id="SM00387">
    <property type="entry name" value="HATPase_c"/>
    <property type="match status" value="1"/>
</dbReference>
<comment type="catalytic activity">
    <reaction evidence="1">
        <text>ATP + protein L-histidine = ADP + protein N-phospho-L-histidine.</text>
        <dbReference type="EC" id="2.7.13.3"/>
    </reaction>
</comment>
<dbReference type="Pfam" id="PF08448">
    <property type="entry name" value="PAS_4"/>
    <property type="match status" value="1"/>
</dbReference>
<dbReference type="SMART" id="SM00091">
    <property type="entry name" value="PAS"/>
    <property type="match status" value="1"/>
</dbReference>
<name>A0A5N1JNR4_9BACT</name>
<dbReference type="Pfam" id="PF01590">
    <property type="entry name" value="GAF"/>
    <property type="match status" value="1"/>
</dbReference>
<dbReference type="PANTHER" id="PTHR43304:SF1">
    <property type="entry name" value="PAC DOMAIN-CONTAINING PROTEIN"/>
    <property type="match status" value="1"/>
</dbReference>
<dbReference type="EC" id="2.7.13.3" evidence="2"/>
<dbReference type="NCBIfam" id="TIGR00229">
    <property type="entry name" value="sensory_box"/>
    <property type="match status" value="1"/>
</dbReference>
<evidence type="ECO:0000256" key="1">
    <source>
        <dbReference type="ARBA" id="ARBA00000085"/>
    </source>
</evidence>
<sequence>MAIKGSFPITMSKQHLAQPTDSPLSHQAVENSQGPDWSDQKYRRLFEAINTGFALCQTIKNQTGKMIDCRFLELNPAFEKLTGVPPQEAVGKTARDVFPALDPAWFDTYQQLIDSGQTIRFERFMPGLDRWFEMTAFFYGNDQFVVHYDDITARRQAQESQQQSKVSLQLALDIAQLGTWSWNLLTNEGYLDARGAELIGLAPGHLANVAQAQMSSIHPDDLAHTEAEVMAGIARGLPFGLSYRVIHPDQSVRHIRSRFHVVTDPKGSPVELMGTNLDMTAEYELTTALRQNQEKQAFLLALSDALQALADPIEIQTTSVRLLEQYLGNTQIQFIPMTGQEVIIHAVHGSHQPLRMDTFRSMTLGVKSLDSDRGGQVQVVADVAMDPVHTLAERAELQAAQIGAYITVPLVKKQQWVATLTILSIQARSWTLSEVELIQETAERTWTVLERSRTETALGQSEEQLRQLLANLESQVQQRTEELAAANHELAINNQALAEANGLLVRSNANLQTFAFIASHDLQEPLRKIQQFGDLLKTYLTDPAGEALMYLERMQISASRMSTLIRDLLNYSRISTLRDQSAPVSLQTIVATVLNTLDWTIQQTEAQIQVGPLPMLPGDAAQLGQLFQNLLSNALKFVKPGVDPRIQILSSWVLASDLPKGFTPHRPVSGYYRIDVVDNGIGFEEKYLDRIFQVFQRLHGKSKFAGTGIGLAICEKVVTNHGGAITASSQSGQGATFSVFLPGYE</sequence>
<dbReference type="SMART" id="SM00086">
    <property type="entry name" value="PAC"/>
    <property type="match status" value="1"/>
</dbReference>
<evidence type="ECO:0000256" key="7">
    <source>
        <dbReference type="SAM" id="MobiDB-lite"/>
    </source>
</evidence>
<dbReference type="SUPFAM" id="SSF55781">
    <property type="entry name" value="GAF domain-like"/>
    <property type="match status" value="1"/>
</dbReference>
<evidence type="ECO:0000256" key="3">
    <source>
        <dbReference type="ARBA" id="ARBA00022553"/>
    </source>
</evidence>
<dbReference type="PROSITE" id="PS50109">
    <property type="entry name" value="HIS_KIN"/>
    <property type="match status" value="1"/>
</dbReference>
<evidence type="ECO:0000313" key="12">
    <source>
        <dbReference type="Proteomes" id="UP000326344"/>
    </source>
</evidence>
<evidence type="ECO:0000256" key="6">
    <source>
        <dbReference type="SAM" id="Coils"/>
    </source>
</evidence>
<dbReference type="InterPro" id="IPR003594">
    <property type="entry name" value="HATPase_dom"/>
</dbReference>
<dbReference type="PROSITE" id="PS50112">
    <property type="entry name" value="PAS"/>
    <property type="match status" value="1"/>
</dbReference>
<evidence type="ECO:0000313" key="11">
    <source>
        <dbReference type="EMBL" id="KAA9357256.1"/>
    </source>
</evidence>
<dbReference type="InterPro" id="IPR036097">
    <property type="entry name" value="HisK_dim/P_sf"/>
</dbReference>
<dbReference type="PANTHER" id="PTHR43304">
    <property type="entry name" value="PHYTOCHROME-LIKE PROTEIN CPH1"/>
    <property type="match status" value="1"/>
</dbReference>
<evidence type="ECO:0000259" key="9">
    <source>
        <dbReference type="PROSITE" id="PS50112"/>
    </source>
</evidence>
<dbReference type="InterPro" id="IPR013655">
    <property type="entry name" value="PAS_fold_3"/>
</dbReference>
<dbReference type="InterPro" id="IPR052162">
    <property type="entry name" value="Sensor_kinase/Photoreceptor"/>
</dbReference>
<dbReference type="SUPFAM" id="SSF55785">
    <property type="entry name" value="PYP-like sensor domain (PAS domain)"/>
    <property type="match status" value="2"/>
</dbReference>
<dbReference type="PROSITE" id="PS50113">
    <property type="entry name" value="PAC"/>
    <property type="match status" value="1"/>
</dbReference>
<organism evidence="11 12">
    <name type="scientific">Larkinella humicola</name>
    <dbReference type="NCBI Taxonomy" id="2607654"/>
    <lineage>
        <taxon>Bacteria</taxon>
        <taxon>Pseudomonadati</taxon>
        <taxon>Bacteroidota</taxon>
        <taxon>Cytophagia</taxon>
        <taxon>Cytophagales</taxon>
        <taxon>Spirosomataceae</taxon>
        <taxon>Larkinella</taxon>
    </lineage>
</organism>
<evidence type="ECO:0000256" key="2">
    <source>
        <dbReference type="ARBA" id="ARBA00012438"/>
    </source>
</evidence>
<dbReference type="InterPro" id="IPR001610">
    <property type="entry name" value="PAC"/>
</dbReference>
<dbReference type="InterPro" id="IPR003661">
    <property type="entry name" value="HisK_dim/P_dom"/>
</dbReference>
<dbReference type="AlphaFoldDB" id="A0A5N1JNR4"/>
<protein>
    <recommendedName>
        <fullName evidence="2">histidine kinase</fullName>
        <ecNumber evidence="2">2.7.13.3</ecNumber>
    </recommendedName>
</protein>
<dbReference type="PRINTS" id="PR00344">
    <property type="entry name" value="BCTRLSENSOR"/>
</dbReference>
<keyword evidence="6" id="KW-0175">Coiled coil</keyword>
<dbReference type="Pfam" id="PF02518">
    <property type="entry name" value="HATPase_c"/>
    <property type="match status" value="1"/>
</dbReference>
<dbReference type="Gene3D" id="2.10.70.100">
    <property type="match status" value="1"/>
</dbReference>
<evidence type="ECO:0000259" key="10">
    <source>
        <dbReference type="PROSITE" id="PS50113"/>
    </source>
</evidence>
<gene>
    <name evidence="11" type="ORF">F0P93_05840</name>
</gene>
<dbReference type="CDD" id="cd00130">
    <property type="entry name" value="PAS"/>
    <property type="match status" value="2"/>
</dbReference>
<dbReference type="Gene3D" id="3.30.450.20">
    <property type="entry name" value="PAS domain"/>
    <property type="match status" value="2"/>
</dbReference>
<dbReference type="Pfam" id="PF00512">
    <property type="entry name" value="HisKA"/>
    <property type="match status" value="1"/>
</dbReference>
<dbReference type="CDD" id="cd00082">
    <property type="entry name" value="HisKA"/>
    <property type="match status" value="1"/>
</dbReference>
<dbReference type="RefSeq" id="WP_150875365.1">
    <property type="nucleotide sequence ID" value="NZ_VTWS01000001.1"/>
</dbReference>
<dbReference type="InterPro" id="IPR013656">
    <property type="entry name" value="PAS_4"/>
</dbReference>
<feature type="domain" description="PAS" evidence="9">
    <location>
        <begin position="70"/>
        <end position="103"/>
    </location>
</feature>
<keyword evidence="5" id="KW-0418">Kinase</keyword>
<comment type="caution">
    <text evidence="11">The sequence shown here is derived from an EMBL/GenBank/DDBJ whole genome shotgun (WGS) entry which is preliminary data.</text>
</comment>
<keyword evidence="12" id="KW-1185">Reference proteome</keyword>
<evidence type="ECO:0000256" key="5">
    <source>
        <dbReference type="ARBA" id="ARBA00022777"/>
    </source>
</evidence>
<dbReference type="InterPro" id="IPR004358">
    <property type="entry name" value="Sig_transdc_His_kin-like_C"/>
</dbReference>
<dbReference type="InterPro" id="IPR003018">
    <property type="entry name" value="GAF"/>
</dbReference>
<evidence type="ECO:0000259" key="8">
    <source>
        <dbReference type="PROSITE" id="PS50109"/>
    </source>
</evidence>